<sequence>MAEMTAIEIPQMTTQTAVIPIKGLSPLIMHKWSEKAKKQMLDNMQGKKKGKELKDPEAEYRAAIYQLDETRYGFPVVAFKAATVRGGKLMGQVMTELRQLMSFKGEYSTICDQELAEIKGEPHMREDTVRLSRAGSDLRYRPQFDEWEATLVIDFFPNLLSLDSLIALINFGGKTVGVGEWRPEKNGLYGTYEVVPGDIKIIKEQ</sequence>
<reference evidence="1" key="1">
    <citation type="submission" date="2022-01" db="EMBL/GenBank/DDBJ databases">
        <title>Collection of gut derived symbiotic bacterial strains cultured from healthy donors.</title>
        <authorList>
            <person name="Lin H."/>
            <person name="Kohout C."/>
            <person name="Waligurski E."/>
            <person name="Pamer E.G."/>
        </authorList>
    </citation>
    <scope>NUCLEOTIDE SEQUENCE</scope>
    <source>
        <strain evidence="1">DFI.7.46</strain>
    </source>
</reference>
<evidence type="ECO:0000313" key="1">
    <source>
        <dbReference type="EMBL" id="MCG4617554.1"/>
    </source>
</evidence>
<dbReference type="RefSeq" id="WP_238127784.1">
    <property type="nucleotide sequence ID" value="NZ_JAKNHJ010000005.1"/>
</dbReference>
<gene>
    <name evidence="1" type="ORF">L0M99_03445</name>
</gene>
<dbReference type="EMBL" id="JAKNHJ010000005">
    <property type="protein sequence ID" value="MCG4617554.1"/>
    <property type="molecule type" value="Genomic_DNA"/>
</dbReference>
<proteinExistence type="predicted"/>
<accession>A0AAJ1BB16</accession>
<organism evidence="1 2">
    <name type="scientific">Varibaculum cambriense</name>
    <dbReference type="NCBI Taxonomy" id="184870"/>
    <lineage>
        <taxon>Bacteria</taxon>
        <taxon>Bacillati</taxon>
        <taxon>Actinomycetota</taxon>
        <taxon>Actinomycetes</taxon>
        <taxon>Actinomycetales</taxon>
        <taxon>Actinomycetaceae</taxon>
        <taxon>Varibaculum</taxon>
    </lineage>
</organism>
<dbReference type="Proteomes" id="UP001200537">
    <property type="component" value="Unassembled WGS sequence"/>
</dbReference>
<dbReference type="AlphaFoldDB" id="A0AAJ1BB16"/>
<comment type="caution">
    <text evidence="1">The sequence shown here is derived from an EMBL/GenBank/DDBJ whole genome shotgun (WGS) entry which is preliminary data.</text>
</comment>
<protein>
    <submittedName>
        <fullName evidence="1">Uncharacterized protein</fullName>
    </submittedName>
</protein>
<evidence type="ECO:0000313" key="2">
    <source>
        <dbReference type="Proteomes" id="UP001200537"/>
    </source>
</evidence>
<name>A0AAJ1BB16_9ACTO</name>